<proteinExistence type="predicted"/>
<organism evidence="2 3">
    <name type="scientific">Paenibacillus curdlanolyticus YK9</name>
    <dbReference type="NCBI Taxonomy" id="717606"/>
    <lineage>
        <taxon>Bacteria</taxon>
        <taxon>Bacillati</taxon>
        <taxon>Bacillota</taxon>
        <taxon>Bacilli</taxon>
        <taxon>Bacillales</taxon>
        <taxon>Paenibacillaceae</taxon>
        <taxon>Paenibacillus</taxon>
    </lineage>
</organism>
<sequence>MKVNQMEPRLSRANMRIVTVLLAAMLAVVMVSVPLALPIAEAAAEQLTSTAQKQFDKTKAAAVPADAATLQRLYDTFILLQQQNAERDTRLKAASKQNDDNEKTLRQRIQLIDKAKIEKLASKVETVKASGQPIFDQYALAVVQLKAAKKLGSKTLIAFMELQADLLEIRAKAAKAEIQAAEAELKQAKTNASSMMKRLRDQLAAIDKEEKAISPERSAISQLNKQKTSEWSDFTYALRGSDAKSAIRSLTTLQSVLQDIAQRQGTVEGCEIRIAAVIKTVSSQLR</sequence>
<accession>E0I6N1</accession>
<reference evidence="2 3" key="1">
    <citation type="submission" date="2010-07" db="EMBL/GenBank/DDBJ databases">
        <title>The draft genome of Paenibacillus curdlanolyticus YK9.</title>
        <authorList>
            <consortium name="US DOE Joint Genome Institute (JGI-PGF)"/>
            <person name="Lucas S."/>
            <person name="Copeland A."/>
            <person name="Lapidus A."/>
            <person name="Cheng J.-F."/>
            <person name="Bruce D."/>
            <person name="Goodwin L."/>
            <person name="Pitluck S."/>
            <person name="Land M.L."/>
            <person name="Hauser L."/>
            <person name="Chang Y.-J."/>
            <person name="Jeffries C."/>
            <person name="Anderson I.J."/>
            <person name="Johnson E."/>
            <person name="Loganathan U."/>
            <person name="Mulhopadhyay B."/>
            <person name="Kyrpides N."/>
            <person name="Woyke T.J."/>
        </authorList>
    </citation>
    <scope>NUCLEOTIDE SEQUENCE [LARGE SCALE GENOMIC DNA]</scope>
    <source>
        <strain evidence="2 3">YK9</strain>
    </source>
</reference>
<dbReference type="Proteomes" id="UP000005387">
    <property type="component" value="Unassembled WGS sequence"/>
</dbReference>
<gene>
    <name evidence="2" type="ORF">PaecuDRAFT_1303</name>
</gene>
<keyword evidence="1" id="KW-0175">Coiled coil</keyword>
<protein>
    <submittedName>
        <fullName evidence="2">Uncharacterized protein</fullName>
    </submittedName>
</protein>
<evidence type="ECO:0000313" key="3">
    <source>
        <dbReference type="Proteomes" id="UP000005387"/>
    </source>
</evidence>
<dbReference type="RefSeq" id="WP_006037316.1">
    <property type="nucleotide sequence ID" value="NZ_AEDD01000003.1"/>
</dbReference>
<dbReference type="eggNOG" id="ENOG5033CST">
    <property type="taxonomic scope" value="Bacteria"/>
</dbReference>
<feature type="coiled-coil region" evidence="1">
    <location>
        <begin position="157"/>
        <end position="209"/>
    </location>
</feature>
<dbReference type="AlphaFoldDB" id="E0I6N1"/>
<name>E0I6N1_9BACL</name>
<evidence type="ECO:0000313" key="2">
    <source>
        <dbReference type="EMBL" id="EFM11697.1"/>
    </source>
</evidence>
<evidence type="ECO:0000256" key="1">
    <source>
        <dbReference type="SAM" id="Coils"/>
    </source>
</evidence>
<dbReference type="EMBL" id="AEDD01000003">
    <property type="protein sequence ID" value="EFM11697.1"/>
    <property type="molecule type" value="Genomic_DNA"/>
</dbReference>
<keyword evidence="3" id="KW-1185">Reference proteome</keyword>